<protein>
    <submittedName>
        <fullName evidence="2">Uncharacterized protein</fullName>
    </submittedName>
</protein>
<dbReference type="EMBL" id="CP043031">
    <property type="protein sequence ID" value="QEH93904.1"/>
    <property type="molecule type" value="Genomic_DNA"/>
</dbReference>
<dbReference type="Proteomes" id="UP000323565">
    <property type="component" value="Chromosome"/>
</dbReference>
<keyword evidence="1" id="KW-0812">Transmembrane</keyword>
<name>A0ABX5ZAV4_9MICO</name>
<feature type="transmembrane region" description="Helical" evidence="1">
    <location>
        <begin position="27"/>
        <end position="48"/>
    </location>
</feature>
<accession>A0ABX5ZAV4</accession>
<evidence type="ECO:0000313" key="2">
    <source>
        <dbReference type="EMBL" id="QEH93904.1"/>
    </source>
</evidence>
<keyword evidence="3" id="KW-1185">Reference proteome</keyword>
<evidence type="ECO:0000313" key="3">
    <source>
        <dbReference type="Proteomes" id="UP000323565"/>
    </source>
</evidence>
<keyword evidence="1" id="KW-0472">Membrane</keyword>
<organism evidence="2 3">
    <name type="scientific">Dermacoccus abyssi</name>
    <dbReference type="NCBI Taxonomy" id="322596"/>
    <lineage>
        <taxon>Bacteria</taxon>
        <taxon>Bacillati</taxon>
        <taxon>Actinomycetota</taxon>
        <taxon>Actinomycetes</taxon>
        <taxon>Micrococcales</taxon>
        <taxon>Dermacoccaceae</taxon>
        <taxon>Dermacoccus</taxon>
    </lineage>
</organism>
<reference evidence="2 3" key="1">
    <citation type="submission" date="2019-08" db="EMBL/GenBank/DDBJ databases">
        <title>Dermacoccus abyssi strain HZAU 226, whole genome Nanopore sequencing project.</title>
        <authorList>
            <person name="Guo A."/>
            <person name="Zhang X."/>
            <person name="Ruan Y."/>
            <person name="Liu W."/>
            <person name="Chen Q."/>
            <person name="Gu L."/>
        </authorList>
    </citation>
    <scope>NUCLEOTIDE SEQUENCE [LARGE SCALE GENOMIC DNA]</scope>
    <source>
        <strain evidence="2 3">HZAU 226</strain>
    </source>
</reference>
<keyword evidence="1" id="KW-1133">Transmembrane helix</keyword>
<feature type="transmembrane region" description="Helical" evidence="1">
    <location>
        <begin position="54"/>
        <end position="73"/>
    </location>
</feature>
<evidence type="ECO:0000256" key="1">
    <source>
        <dbReference type="SAM" id="Phobius"/>
    </source>
</evidence>
<gene>
    <name evidence="2" type="ORF">FV141_10455</name>
</gene>
<proteinExistence type="predicted"/>
<sequence>MRNEAHRREARRPASARRLARAAKPSIGQAIAGVSQALVFYVPVAVVWVFGDHWVPWIVLVTLFAYVVANIVLQAMGTKRITAFVESGGFEERMGAAAKRTTEPSVGNGELG</sequence>